<dbReference type="Proteomes" id="UP000295136">
    <property type="component" value="Unassembled WGS sequence"/>
</dbReference>
<evidence type="ECO:0000313" key="2">
    <source>
        <dbReference type="Proteomes" id="UP000295136"/>
    </source>
</evidence>
<name>A0A4R5E6G1_9ACTN</name>
<gene>
    <name evidence="1" type="ORF">E1295_44500</name>
</gene>
<keyword evidence="2" id="KW-1185">Reference proteome</keyword>
<dbReference type="InterPro" id="IPR036182">
    <property type="entry name" value="PCuAC_sf"/>
</dbReference>
<protein>
    <submittedName>
        <fullName evidence="1">Copper chaperone PCu(A)C</fullName>
    </submittedName>
</protein>
<evidence type="ECO:0000313" key="1">
    <source>
        <dbReference type="EMBL" id="TDE26377.1"/>
    </source>
</evidence>
<dbReference type="Gene3D" id="2.60.40.1890">
    <property type="entry name" value="PCu(A)C copper chaperone"/>
    <property type="match status" value="1"/>
</dbReference>
<dbReference type="EMBL" id="SMLD01000239">
    <property type="protein sequence ID" value="TDE26377.1"/>
    <property type="molecule type" value="Genomic_DNA"/>
</dbReference>
<reference evidence="1 2" key="1">
    <citation type="submission" date="2019-03" db="EMBL/GenBank/DDBJ databases">
        <title>Draft genome sequences of novel Actinobacteria.</title>
        <authorList>
            <person name="Sahin N."/>
            <person name="Ay H."/>
            <person name="Saygin H."/>
        </authorList>
    </citation>
    <scope>NUCLEOTIDE SEQUENCE [LARGE SCALE GENOMIC DNA]</scope>
    <source>
        <strain evidence="1 2">6K102</strain>
    </source>
</reference>
<dbReference type="InterPro" id="IPR007410">
    <property type="entry name" value="LpqE-like"/>
</dbReference>
<sequence>MTTSPDGRHVETWRAALPFLLTACMLMLLPACNSAQRESPLPQSTRNREGLVDGQVGAMRLLHVYILAPPMDQQKAGDDLGLYLTLVNDSDQPHRLDGASTVHAEQVLYRESPTGPRQRVDVTIPPRQTLSLQQGHDRPHLELVDIHRPLGATPIDVTFRFTTGTLTLRIPVLPLSRGAESPTPGRS</sequence>
<dbReference type="SUPFAM" id="SSF110087">
    <property type="entry name" value="DR1885-like metal-binding protein"/>
    <property type="match status" value="1"/>
</dbReference>
<accession>A0A4R5E6G1</accession>
<organism evidence="1 2">
    <name type="scientific">Nonomuraea mesophila</name>
    <dbReference type="NCBI Taxonomy" id="2530382"/>
    <lineage>
        <taxon>Bacteria</taxon>
        <taxon>Bacillati</taxon>
        <taxon>Actinomycetota</taxon>
        <taxon>Actinomycetes</taxon>
        <taxon>Streptosporangiales</taxon>
        <taxon>Streptosporangiaceae</taxon>
        <taxon>Nonomuraea</taxon>
    </lineage>
</organism>
<comment type="caution">
    <text evidence="1">The sequence shown here is derived from an EMBL/GenBank/DDBJ whole genome shotgun (WGS) entry which is preliminary data.</text>
</comment>
<proteinExistence type="predicted"/>
<dbReference type="Pfam" id="PF04314">
    <property type="entry name" value="PCuAC"/>
    <property type="match status" value="1"/>
</dbReference>
<dbReference type="RefSeq" id="WP_132640843.1">
    <property type="nucleotide sequence ID" value="NZ_SMLD01000239.1"/>
</dbReference>
<dbReference type="AlphaFoldDB" id="A0A4R5E6G1"/>